<reference evidence="6 7" key="1">
    <citation type="submission" date="2017-07" db="EMBL/GenBank/DDBJ databases">
        <title>Mechanisms for carbon and nitrogen cycling indicate functional differentiation within the Candidate Phyla Radiation.</title>
        <authorList>
            <person name="Danczak R.E."/>
            <person name="Johnston M.D."/>
            <person name="Kenah C."/>
            <person name="Slattery M."/>
            <person name="Wrighton K.C."/>
            <person name="Wilkins M.J."/>
        </authorList>
    </citation>
    <scope>NUCLEOTIDE SEQUENCE [LARGE SCALE GENOMIC DNA]</scope>
    <source>
        <strain evidence="6">Licking1014_7</strain>
    </source>
</reference>
<comment type="caution">
    <text evidence="6">The sequence shown here is derived from an EMBL/GenBank/DDBJ whole genome shotgun (WGS) entry which is preliminary data.</text>
</comment>
<keyword evidence="3" id="KW-0067">ATP-binding</keyword>
<dbReference type="Pfam" id="PF05157">
    <property type="entry name" value="MshEN"/>
    <property type="match status" value="1"/>
</dbReference>
<feature type="region of interest" description="Disordered" evidence="4">
    <location>
        <begin position="1"/>
        <end position="70"/>
    </location>
</feature>
<dbReference type="InterPro" id="IPR027417">
    <property type="entry name" value="P-loop_NTPase"/>
</dbReference>
<name>A0A554LHU3_9BACT</name>
<evidence type="ECO:0000259" key="5">
    <source>
        <dbReference type="PROSITE" id="PS00662"/>
    </source>
</evidence>
<sequence length="685" mass="77032">MDKNLKNNNDNRDNDNVKIRRVLANTLIGDQPQNQSDRFSRTQSDSPPMTASNNQSTVSDKAKKSNVSKKISDLKNVISPTNDTKLKSFLEESGEFTDAEEFAPSKAASEDFELVDEQIKIHSQQKFSQSRDTSQTNLQPDEKRILDILMSEKTITEYHLKKAQSFAQKNNTSSLGYFIDEGVISKDALGRALAKSINIPFLDINLFPPSKNQVLKIQEDFAKKNRVLVLDETNEKITIATDRPWRKGLLDGLKQLFPLKEIALGYILTESLDAAFVYYRKPLETRFLKIIETQKRVAPEIVGEIFEDAFAYRSSDIHFEPQGKNVVIRFRIDGVLHEAGRIEKVYYDSIINLLKVMARLRIDEHFSAQDGAFRYQKKNSDITLDMRLSIIPTLDGEKAVIRLLASYVSGFGLSGLGISARDRNLLEKAAAKPFGMILVSGPTGSGKSTTLYAILRMLNKPEVNITTIEDPVEYKITGVNQIQVNPRMNLTFSQGLRSIVRQDPDVILVGEIRDKETAEIAVNAALTGHLLLSTFHSNDAATALPRLLDMGVEPFLLASTLELIVAQRLVRKSCVKCRYSYNVGIEDIKKNFPDVEKLVQEKEIVLYRSKGCAVCSGSGFRGRTAIYEFINVTPEMEELILKNPSTKEVWELARKQHSHSLFEDGFEKVLNGTTTIEELLRVASP</sequence>
<dbReference type="GO" id="GO:0016887">
    <property type="term" value="F:ATP hydrolysis activity"/>
    <property type="evidence" value="ECO:0007669"/>
    <property type="project" value="TreeGrafter"/>
</dbReference>
<organism evidence="6 7">
    <name type="scientific">Candidatus Berkelbacteria bacterium Licking1014_7</name>
    <dbReference type="NCBI Taxonomy" id="2017147"/>
    <lineage>
        <taxon>Bacteria</taxon>
        <taxon>Candidatus Berkelbacteria</taxon>
    </lineage>
</organism>
<dbReference type="SUPFAM" id="SSF52540">
    <property type="entry name" value="P-loop containing nucleoside triphosphate hydrolases"/>
    <property type="match status" value="1"/>
</dbReference>
<evidence type="ECO:0000256" key="3">
    <source>
        <dbReference type="ARBA" id="ARBA00022840"/>
    </source>
</evidence>
<dbReference type="InterPro" id="IPR007831">
    <property type="entry name" value="T2SS_GspE_N"/>
</dbReference>
<proteinExistence type="inferred from homology"/>
<protein>
    <submittedName>
        <fullName evidence="6">Type IV pilus assembly protein PilB</fullName>
    </submittedName>
</protein>
<keyword evidence="2" id="KW-0547">Nucleotide-binding</keyword>
<feature type="compositionally biased region" description="Polar residues" evidence="4">
    <location>
        <begin position="31"/>
        <end position="59"/>
    </location>
</feature>
<evidence type="ECO:0000313" key="6">
    <source>
        <dbReference type="EMBL" id="TSC92426.1"/>
    </source>
</evidence>
<dbReference type="Gene3D" id="3.30.450.90">
    <property type="match status" value="1"/>
</dbReference>
<dbReference type="SUPFAM" id="SSF160246">
    <property type="entry name" value="EspE N-terminal domain-like"/>
    <property type="match status" value="1"/>
</dbReference>
<dbReference type="GO" id="GO:0005886">
    <property type="term" value="C:plasma membrane"/>
    <property type="evidence" value="ECO:0007669"/>
    <property type="project" value="TreeGrafter"/>
</dbReference>
<evidence type="ECO:0000256" key="4">
    <source>
        <dbReference type="SAM" id="MobiDB-lite"/>
    </source>
</evidence>
<dbReference type="EMBL" id="VMGK01000028">
    <property type="protein sequence ID" value="TSC92426.1"/>
    <property type="molecule type" value="Genomic_DNA"/>
</dbReference>
<dbReference type="Gene3D" id="3.40.50.300">
    <property type="entry name" value="P-loop containing nucleotide triphosphate hydrolases"/>
    <property type="match status" value="1"/>
</dbReference>
<dbReference type="PANTHER" id="PTHR30258:SF1">
    <property type="entry name" value="PROTEIN TRANSPORT PROTEIN HOFB HOMOLOG"/>
    <property type="match status" value="1"/>
</dbReference>
<dbReference type="InterPro" id="IPR037257">
    <property type="entry name" value="T2SS_E_N_sf"/>
</dbReference>
<dbReference type="PROSITE" id="PS00662">
    <property type="entry name" value="T2SP_E"/>
    <property type="match status" value="1"/>
</dbReference>
<dbReference type="Proteomes" id="UP000315689">
    <property type="component" value="Unassembled WGS sequence"/>
</dbReference>
<dbReference type="PANTHER" id="PTHR30258">
    <property type="entry name" value="TYPE II SECRETION SYSTEM PROTEIN GSPE-RELATED"/>
    <property type="match status" value="1"/>
</dbReference>
<evidence type="ECO:0000256" key="2">
    <source>
        <dbReference type="ARBA" id="ARBA00022741"/>
    </source>
</evidence>
<gene>
    <name evidence="6" type="ORF">CEN89_708</name>
</gene>
<dbReference type="FunFam" id="3.40.50.300:FF:000398">
    <property type="entry name" value="Type IV pilus assembly ATPase PilB"/>
    <property type="match status" value="1"/>
</dbReference>
<feature type="domain" description="Bacterial type II secretion system protein E" evidence="5">
    <location>
        <begin position="500"/>
        <end position="514"/>
    </location>
</feature>
<dbReference type="CDD" id="cd01129">
    <property type="entry name" value="PulE-GspE-like"/>
    <property type="match status" value="1"/>
</dbReference>
<evidence type="ECO:0000256" key="1">
    <source>
        <dbReference type="ARBA" id="ARBA00006611"/>
    </source>
</evidence>
<evidence type="ECO:0000313" key="7">
    <source>
        <dbReference type="Proteomes" id="UP000315689"/>
    </source>
</evidence>
<dbReference type="AlphaFoldDB" id="A0A554LHU3"/>
<dbReference type="GO" id="GO:0005524">
    <property type="term" value="F:ATP binding"/>
    <property type="evidence" value="ECO:0007669"/>
    <property type="project" value="UniProtKB-KW"/>
</dbReference>
<comment type="similarity">
    <text evidence="1">Belongs to the GSP E family.</text>
</comment>
<dbReference type="Pfam" id="PF00437">
    <property type="entry name" value="T2SSE"/>
    <property type="match status" value="1"/>
</dbReference>
<accession>A0A554LHU3</accession>
<feature type="compositionally biased region" description="Basic and acidic residues" evidence="4">
    <location>
        <begin position="1"/>
        <end position="18"/>
    </location>
</feature>
<dbReference type="InterPro" id="IPR001482">
    <property type="entry name" value="T2SS/T4SS_dom"/>
</dbReference>